<dbReference type="RefSeq" id="WP_101517448.1">
    <property type="nucleotide sequence ID" value="NZ_PKUS01000003.1"/>
</dbReference>
<keyword evidence="2" id="KW-1185">Reference proteome</keyword>
<protein>
    <submittedName>
        <fullName evidence="1">Uncharacterized protein</fullName>
    </submittedName>
</protein>
<dbReference type="EMBL" id="PKUS01000003">
    <property type="protein sequence ID" value="PLW69915.1"/>
    <property type="molecule type" value="Genomic_DNA"/>
</dbReference>
<dbReference type="Proteomes" id="UP000235005">
    <property type="component" value="Unassembled WGS sequence"/>
</dbReference>
<dbReference type="AlphaFoldDB" id="A0A2N5X5Z1"/>
<reference evidence="1 2" key="1">
    <citation type="submission" date="2018-01" db="EMBL/GenBank/DDBJ databases">
        <title>The draft genome sequence of Halioglobus lutimaris HF004.</title>
        <authorList>
            <person name="Du Z.-J."/>
            <person name="Shi M.-J."/>
        </authorList>
    </citation>
    <scope>NUCLEOTIDE SEQUENCE [LARGE SCALE GENOMIC DNA]</scope>
    <source>
        <strain evidence="1 2">HF004</strain>
    </source>
</reference>
<evidence type="ECO:0000313" key="2">
    <source>
        <dbReference type="Proteomes" id="UP000235005"/>
    </source>
</evidence>
<gene>
    <name evidence="1" type="ORF">C0039_05150</name>
</gene>
<comment type="caution">
    <text evidence="1">The sequence shown here is derived from an EMBL/GenBank/DDBJ whole genome shotgun (WGS) entry which is preliminary data.</text>
</comment>
<organism evidence="1 2">
    <name type="scientific">Pseudohalioglobus lutimaris</name>
    <dbReference type="NCBI Taxonomy" id="1737061"/>
    <lineage>
        <taxon>Bacteria</taxon>
        <taxon>Pseudomonadati</taxon>
        <taxon>Pseudomonadota</taxon>
        <taxon>Gammaproteobacteria</taxon>
        <taxon>Cellvibrionales</taxon>
        <taxon>Halieaceae</taxon>
        <taxon>Pseudohalioglobus</taxon>
    </lineage>
</organism>
<name>A0A2N5X5Z1_9GAMM</name>
<sequence length="82" mass="9002">MIDISFEINGRKVSPRNMGNALESAVLKSVQESITKSVGSARCPEHGQRPKVKVKGRNLDSLSFEVSGCCDQLIETVKKKLK</sequence>
<dbReference type="OrthoDB" id="7064950at2"/>
<proteinExistence type="predicted"/>
<evidence type="ECO:0000313" key="1">
    <source>
        <dbReference type="EMBL" id="PLW69915.1"/>
    </source>
</evidence>
<accession>A0A2N5X5Z1</accession>